<proteinExistence type="predicted"/>
<organism evidence="1">
    <name type="scientific">Anguilla anguilla</name>
    <name type="common">European freshwater eel</name>
    <name type="synonym">Muraena anguilla</name>
    <dbReference type="NCBI Taxonomy" id="7936"/>
    <lineage>
        <taxon>Eukaryota</taxon>
        <taxon>Metazoa</taxon>
        <taxon>Chordata</taxon>
        <taxon>Craniata</taxon>
        <taxon>Vertebrata</taxon>
        <taxon>Euteleostomi</taxon>
        <taxon>Actinopterygii</taxon>
        <taxon>Neopterygii</taxon>
        <taxon>Teleostei</taxon>
        <taxon>Anguilliformes</taxon>
        <taxon>Anguillidae</taxon>
        <taxon>Anguilla</taxon>
    </lineage>
</organism>
<evidence type="ECO:0000313" key="1">
    <source>
        <dbReference type="EMBL" id="JAH43256.1"/>
    </source>
</evidence>
<dbReference type="AlphaFoldDB" id="A0A0E9SPP3"/>
<reference evidence="1" key="1">
    <citation type="submission" date="2014-11" db="EMBL/GenBank/DDBJ databases">
        <authorList>
            <person name="Amaro Gonzalez C."/>
        </authorList>
    </citation>
    <scope>NUCLEOTIDE SEQUENCE</scope>
</reference>
<name>A0A0E9SPP3_ANGAN</name>
<accession>A0A0E9SPP3</accession>
<sequence>MTDELLEFFYLNIFYQQGILIHIPKTFCCSCVI</sequence>
<dbReference type="EMBL" id="GBXM01065321">
    <property type="protein sequence ID" value="JAH43256.1"/>
    <property type="molecule type" value="Transcribed_RNA"/>
</dbReference>
<reference evidence="1" key="2">
    <citation type="journal article" date="2015" name="Fish Shellfish Immunol.">
        <title>Early steps in the European eel (Anguilla anguilla)-Vibrio vulnificus interaction in the gills: Role of the RtxA13 toxin.</title>
        <authorList>
            <person name="Callol A."/>
            <person name="Pajuelo D."/>
            <person name="Ebbesson L."/>
            <person name="Teles M."/>
            <person name="MacKenzie S."/>
            <person name="Amaro C."/>
        </authorList>
    </citation>
    <scope>NUCLEOTIDE SEQUENCE</scope>
</reference>
<protein>
    <submittedName>
        <fullName evidence="1">Uncharacterized protein</fullName>
    </submittedName>
</protein>